<feature type="transmembrane region" description="Helical" evidence="1">
    <location>
        <begin position="33"/>
        <end position="52"/>
    </location>
</feature>
<dbReference type="RefSeq" id="WP_115152185.1">
    <property type="nucleotide sequence ID" value="NZ_UGPP01000001.1"/>
</dbReference>
<evidence type="ECO:0000313" key="3">
    <source>
        <dbReference type="EMBL" id="STY72108.1"/>
    </source>
</evidence>
<proteinExistence type="predicted"/>
<keyword evidence="3" id="KW-0808">Transferase</keyword>
<dbReference type="AlphaFoldDB" id="A0A378P1G6"/>
<feature type="transmembrane region" description="Helical" evidence="1">
    <location>
        <begin position="73"/>
        <end position="91"/>
    </location>
</feature>
<feature type="domain" description="Acyltransferase 3" evidence="2">
    <location>
        <begin position="3"/>
        <end position="327"/>
    </location>
</feature>
<dbReference type="InterPro" id="IPR002656">
    <property type="entry name" value="Acyl_transf_3_dom"/>
</dbReference>
<evidence type="ECO:0000256" key="1">
    <source>
        <dbReference type="SAM" id="Phobius"/>
    </source>
</evidence>
<feature type="transmembrane region" description="Helical" evidence="1">
    <location>
        <begin position="311"/>
        <end position="331"/>
    </location>
</feature>
<dbReference type="InterPro" id="IPR052734">
    <property type="entry name" value="Nod_factor_acetyltransferase"/>
</dbReference>
<dbReference type="PANTHER" id="PTHR37312">
    <property type="entry name" value="MEMBRANE-BOUND ACYLTRANSFERASE YKRP-RELATED"/>
    <property type="match status" value="1"/>
</dbReference>
<keyword evidence="1" id="KW-0472">Membrane</keyword>
<dbReference type="STRING" id="1122216.GCA_000423385_00681"/>
<sequence length="354" mass="41413">MNKNISFLQVFGILLVVLGHSPNEEGIPFLSKWIYSFHMPLFIFISGYLFYLTTKDICNVKLFDFIKKKFIRLILPYIVISSIAYLPKVFLSKFAQRSIDLSIGSYVHSLLYPWDNVIRFFWFLPTLFFIMIIVVILLKITKNKLYIVFCFSIIFSFVVLNFIDIDVLNINGIFNYMLFFCLGMMYCKYKERLNEILRKNFSVIFILVFILLTMNATTSLFDGISVTGSETGKMKEVATNVEFVTYKLFYVVIAISGIILSIILSKLYCKYNYTFLAHLDGKTFTIYLLSWFSQVFVRIVGYQILNLSMIYVVPVSFILGVYVPVMINIYVKNFILKYNKFRFLSIILGINLKR</sequence>
<reference evidence="3 4" key="1">
    <citation type="submission" date="2018-06" db="EMBL/GenBank/DDBJ databases">
        <authorList>
            <consortium name="Pathogen Informatics"/>
            <person name="Doyle S."/>
        </authorList>
    </citation>
    <scope>NUCLEOTIDE SEQUENCE [LARGE SCALE GENOMIC DNA]</scope>
    <source>
        <strain evidence="3 4">NCTC10571</strain>
    </source>
</reference>
<keyword evidence="1" id="KW-1133">Transmembrane helix</keyword>
<dbReference type="PANTHER" id="PTHR37312:SF1">
    <property type="entry name" value="MEMBRANE-BOUND ACYLTRANSFERASE YKRP-RELATED"/>
    <property type="match status" value="1"/>
</dbReference>
<feature type="transmembrane region" description="Helical" evidence="1">
    <location>
        <begin position="145"/>
        <end position="163"/>
    </location>
</feature>
<dbReference type="Proteomes" id="UP000255234">
    <property type="component" value="Unassembled WGS sequence"/>
</dbReference>
<feature type="transmembrane region" description="Helical" evidence="1">
    <location>
        <begin position="201"/>
        <end position="224"/>
    </location>
</feature>
<name>A0A378P1G6_9FIRM</name>
<feature type="transmembrane region" description="Helical" evidence="1">
    <location>
        <begin position="120"/>
        <end position="138"/>
    </location>
</feature>
<accession>A0A378P1G6</accession>
<evidence type="ECO:0000259" key="2">
    <source>
        <dbReference type="Pfam" id="PF01757"/>
    </source>
</evidence>
<feature type="transmembrane region" description="Helical" evidence="1">
    <location>
        <begin position="244"/>
        <end position="264"/>
    </location>
</feature>
<dbReference type="EMBL" id="UGPP01000001">
    <property type="protein sequence ID" value="STY72108.1"/>
    <property type="molecule type" value="Genomic_DNA"/>
</dbReference>
<dbReference type="Pfam" id="PF01757">
    <property type="entry name" value="Acyl_transf_3"/>
    <property type="match status" value="1"/>
</dbReference>
<feature type="transmembrane region" description="Helical" evidence="1">
    <location>
        <begin position="169"/>
        <end position="189"/>
    </location>
</feature>
<gene>
    <name evidence="3" type="ORF">NCTC10571_02298</name>
</gene>
<protein>
    <submittedName>
        <fullName evidence="3">Fucose 4-O-acetylase and related acetyltransferases</fullName>
    </submittedName>
</protein>
<dbReference type="GO" id="GO:0016747">
    <property type="term" value="F:acyltransferase activity, transferring groups other than amino-acyl groups"/>
    <property type="evidence" value="ECO:0007669"/>
    <property type="project" value="InterPro"/>
</dbReference>
<feature type="transmembrane region" description="Helical" evidence="1">
    <location>
        <begin position="284"/>
        <end position="305"/>
    </location>
</feature>
<evidence type="ECO:0000313" key="4">
    <source>
        <dbReference type="Proteomes" id="UP000255234"/>
    </source>
</evidence>
<keyword evidence="1" id="KW-0812">Transmembrane</keyword>
<organism evidence="3 4">
    <name type="scientific">Megamonas hypermegale</name>
    <dbReference type="NCBI Taxonomy" id="158847"/>
    <lineage>
        <taxon>Bacteria</taxon>
        <taxon>Bacillati</taxon>
        <taxon>Bacillota</taxon>
        <taxon>Negativicutes</taxon>
        <taxon>Selenomonadales</taxon>
        <taxon>Selenomonadaceae</taxon>
        <taxon>Megamonas</taxon>
    </lineage>
</organism>